<evidence type="ECO:0000313" key="2">
    <source>
        <dbReference type="EMBL" id="BAD16004.1"/>
    </source>
</evidence>
<gene>
    <name evidence="2" type="primary">P0544H11.16</name>
</gene>
<dbReference type="EMBL" id="AP005008">
    <property type="protein sequence ID" value="BAD16004.1"/>
    <property type="molecule type" value="Genomic_DNA"/>
</dbReference>
<accession>Q6Z6E2</accession>
<name>Q6Z6E2_ORYSJ</name>
<keyword evidence="1" id="KW-0812">Transmembrane</keyword>
<sequence length="281" mass="30821">MPGYPRPTRWKITNFLNRFCEFIRQDKPHFETKKHTFPFSVSSLANRYKPYSEIRLPKLQPEHHSIPPFPPMGAAMSTSNAVAAGAYMGPTGYAAAAAAGALAAGGAVAVLVAFTLPTPDQPLPPLPPIVVRCRKLLDDIRRAAPRSHHRFQVASGALAEADRAIAAGAWGGLHKPLLLVVRAFALDALGQRRRALRALAGRLPPRERGDALVKRAEINLDYYRRCFFPCPARLDRAAADLKEALCFVPDNARARARCSASARGRRAATRRRIWLGHAAVK</sequence>
<keyword evidence="1" id="KW-1133">Transmembrane helix</keyword>
<keyword evidence="1" id="KW-0472">Membrane</keyword>
<reference evidence="3" key="1">
    <citation type="journal article" date="2005" name="Nature">
        <title>The map-based sequence of the rice genome.</title>
        <authorList>
            <consortium name="International rice genome sequencing project (IRGSP)"/>
            <person name="Matsumoto T."/>
            <person name="Wu J."/>
            <person name="Kanamori H."/>
            <person name="Katayose Y."/>
            <person name="Fujisawa M."/>
            <person name="Namiki N."/>
            <person name="Mizuno H."/>
            <person name="Yamamoto K."/>
            <person name="Antonio B.A."/>
            <person name="Baba T."/>
            <person name="Sakata K."/>
            <person name="Nagamura Y."/>
            <person name="Aoki H."/>
            <person name="Arikawa K."/>
            <person name="Arita K."/>
            <person name="Bito T."/>
            <person name="Chiden Y."/>
            <person name="Fujitsuka N."/>
            <person name="Fukunaka R."/>
            <person name="Hamada M."/>
            <person name="Harada C."/>
            <person name="Hayashi A."/>
            <person name="Hijishita S."/>
            <person name="Honda M."/>
            <person name="Hosokawa S."/>
            <person name="Ichikawa Y."/>
            <person name="Idonuma A."/>
            <person name="Iijima M."/>
            <person name="Ikeda M."/>
            <person name="Ikeno M."/>
            <person name="Ito K."/>
            <person name="Ito S."/>
            <person name="Ito T."/>
            <person name="Ito Y."/>
            <person name="Ito Y."/>
            <person name="Iwabuchi A."/>
            <person name="Kamiya K."/>
            <person name="Karasawa W."/>
            <person name="Kurita K."/>
            <person name="Katagiri S."/>
            <person name="Kikuta A."/>
            <person name="Kobayashi H."/>
            <person name="Kobayashi N."/>
            <person name="Machita K."/>
            <person name="Maehara T."/>
            <person name="Masukawa M."/>
            <person name="Mizubayashi T."/>
            <person name="Mukai Y."/>
            <person name="Nagasaki H."/>
            <person name="Nagata Y."/>
            <person name="Naito S."/>
            <person name="Nakashima M."/>
            <person name="Nakama Y."/>
            <person name="Nakamichi Y."/>
            <person name="Nakamura M."/>
            <person name="Meguro A."/>
            <person name="Negishi M."/>
            <person name="Ohta I."/>
            <person name="Ohta T."/>
            <person name="Okamoto M."/>
            <person name="Ono N."/>
            <person name="Saji S."/>
            <person name="Sakaguchi M."/>
            <person name="Sakai K."/>
            <person name="Shibata M."/>
            <person name="Shimokawa T."/>
            <person name="Song J."/>
            <person name="Takazaki Y."/>
            <person name="Terasawa K."/>
            <person name="Tsugane M."/>
            <person name="Tsuji K."/>
            <person name="Ueda S."/>
            <person name="Waki K."/>
            <person name="Yamagata H."/>
            <person name="Yamamoto M."/>
            <person name="Yamamoto S."/>
            <person name="Yamane H."/>
            <person name="Yoshiki S."/>
            <person name="Yoshihara R."/>
            <person name="Yukawa K."/>
            <person name="Zhong H."/>
            <person name="Yano M."/>
            <person name="Yuan Q."/>
            <person name="Ouyang S."/>
            <person name="Liu J."/>
            <person name="Jones K.M."/>
            <person name="Gansberger K."/>
            <person name="Moffat K."/>
            <person name="Hill J."/>
            <person name="Bera J."/>
            <person name="Fadrosh D."/>
            <person name="Jin S."/>
            <person name="Johri S."/>
            <person name="Kim M."/>
            <person name="Overton L."/>
            <person name="Reardon M."/>
            <person name="Tsitrin T."/>
            <person name="Vuong H."/>
            <person name="Weaver B."/>
            <person name="Ciecko A."/>
            <person name="Tallon L."/>
            <person name="Jackson J."/>
            <person name="Pai G."/>
            <person name="Aken S.V."/>
            <person name="Utterback T."/>
            <person name="Reidmuller S."/>
            <person name="Feldblyum T."/>
            <person name="Hsiao J."/>
            <person name="Zismann V."/>
            <person name="Iobst S."/>
            <person name="de Vazeille A.R."/>
            <person name="Buell C.R."/>
            <person name="Ying K."/>
            <person name="Li Y."/>
            <person name="Lu T."/>
            <person name="Huang Y."/>
            <person name="Zhao Q."/>
            <person name="Feng Q."/>
            <person name="Zhang L."/>
            <person name="Zhu J."/>
            <person name="Weng Q."/>
            <person name="Mu J."/>
            <person name="Lu Y."/>
            <person name="Fan D."/>
            <person name="Liu Y."/>
            <person name="Guan J."/>
            <person name="Zhang Y."/>
            <person name="Yu S."/>
            <person name="Liu X."/>
            <person name="Zhang Y."/>
            <person name="Hong G."/>
            <person name="Han B."/>
            <person name="Choisne N."/>
            <person name="Demange N."/>
            <person name="Orjeda G."/>
            <person name="Samain S."/>
            <person name="Cattolico L."/>
            <person name="Pelletier E."/>
            <person name="Couloux A."/>
            <person name="Segurens B."/>
            <person name="Wincker P."/>
            <person name="D'Hont A."/>
            <person name="Scarpelli C."/>
            <person name="Weissenbach J."/>
            <person name="Salanoubat M."/>
            <person name="Quetier F."/>
            <person name="Yu Y."/>
            <person name="Kim H.R."/>
            <person name="Rambo T."/>
            <person name="Currie J."/>
            <person name="Collura K."/>
            <person name="Luo M."/>
            <person name="Yang T."/>
            <person name="Ammiraju J.S.S."/>
            <person name="Engler F."/>
            <person name="Soderlund C."/>
            <person name="Wing R.A."/>
            <person name="Palmer L.E."/>
            <person name="de la Bastide M."/>
            <person name="Spiegel L."/>
            <person name="Nascimento L."/>
            <person name="Zutavern T."/>
            <person name="O'Shaughnessy A."/>
            <person name="Dike S."/>
            <person name="Dedhia N."/>
            <person name="Preston R."/>
            <person name="Balija V."/>
            <person name="McCombie W.R."/>
            <person name="Chow T."/>
            <person name="Chen H."/>
            <person name="Chung M."/>
            <person name="Chen C."/>
            <person name="Shaw J."/>
            <person name="Wu H."/>
            <person name="Hsiao K."/>
            <person name="Chao Y."/>
            <person name="Chu M."/>
            <person name="Cheng C."/>
            <person name="Hour A."/>
            <person name="Lee P."/>
            <person name="Lin S."/>
            <person name="Lin Y."/>
            <person name="Liou J."/>
            <person name="Liu S."/>
            <person name="Hsing Y."/>
            <person name="Raghuvanshi S."/>
            <person name="Mohanty A."/>
            <person name="Bharti A.K."/>
            <person name="Gaur A."/>
            <person name="Gupta V."/>
            <person name="Kumar D."/>
            <person name="Ravi V."/>
            <person name="Vij S."/>
            <person name="Kapur A."/>
            <person name="Khurana P."/>
            <person name="Khurana P."/>
            <person name="Khurana J.P."/>
            <person name="Tyagi A.K."/>
            <person name="Gaikwad K."/>
            <person name="Singh A."/>
            <person name="Dalal V."/>
            <person name="Srivastava S."/>
            <person name="Dixit A."/>
            <person name="Pal A.K."/>
            <person name="Ghazi I.A."/>
            <person name="Yadav M."/>
            <person name="Pandit A."/>
            <person name="Bhargava A."/>
            <person name="Sureshbabu K."/>
            <person name="Batra K."/>
            <person name="Sharma T.R."/>
            <person name="Mohapatra T."/>
            <person name="Singh N.K."/>
            <person name="Messing J."/>
            <person name="Nelson A.B."/>
            <person name="Fuks G."/>
            <person name="Kavchok S."/>
            <person name="Keizer G."/>
            <person name="Linton E."/>
            <person name="Llaca V."/>
            <person name="Song R."/>
            <person name="Tanyolac B."/>
            <person name="Young S."/>
            <person name="Ho-Il K."/>
            <person name="Hahn J.H."/>
            <person name="Sangsakoo G."/>
            <person name="Vanavichit A."/>
            <person name="de Mattos Luiz.A.T."/>
            <person name="Zimmer P.D."/>
            <person name="Malone G."/>
            <person name="Dellagostin O."/>
            <person name="de Oliveira A.C."/>
            <person name="Bevan M."/>
            <person name="Bancroft I."/>
            <person name="Minx P."/>
            <person name="Cordum H."/>
            <person name="Wilson R."/>
            <person name="Cheng Z."/>
            <person name="Jin W."/>
            <person name="Jiang J."/>
            <person name="Leong S.A."/>
            <person name="Iwama H."/>
            <person name="Gojobori T."/>
            <person name="Itoh T."/>
            <person name="Niimura Y."/>
            <person name="Fujii Y."/>
            <person name="Habara T."/>
            <person name="Sakai H."/>
            <person name="Sato Y."/>
            <person name="Wilson G."/>
            <person name="Kumar K."/>
            <person name="McCouch S."/>
            <person name="Juretic N."/>
            <person name="Hoen D."/>
            <person name="Wright S."/>
            <person name="Bruskiewich R."/>
            <person name="Bureau T."/>
            <person name="Miyao A."/>
            <person name="Hirochika H."/>
            <person name="Nishikawa T."/>
            <person name="Kadowaki K."/>
            <person name="Sugiura M."/>
            <person name="Burr B."/>
            <person name="Sasaki T."/>
        </authorList>
    </citation>
    <scope>NUCLEOTIDE SEQUENCE [LARGE SCALE GENOMIC DNA]</scope>
    <source>
        <strain evidence="3">cv. Nipponbare</strain>
    </source>
</reference>
<evidence type="ECO:0000313" key="3">
    <source>
        <dbReference type="Proteomes" id="UP000000763"/>
    </source>
</evidence>
<proteinExistence type="predicted"/>
<dbReference type="Proteomes" id="UP000000763">
    <property type="component" value="Chromosome 2"/>
</dbReference>
<reference evidence="3" key="2">
    <citation type="journal article" date="2008" name="Nucleic Acids Res.">
        <title>The rice annotation project database (RAP-DB): 2008 update.</title>
        <authorList>
            <consortium name="The rice annotation project (RAP)"/>
        </authorList>
    </citation>
    <scope>GENOME REANNOTATION</scope>
    <source>
        <strain evidence="3">cv. Nipponbare</strain>
    </source>
</reference>
<organism evidence="2 3">
    <name type="scientific">Oryza sativa subsp. japonica</name>
    <name type="common">Rice</name>
    <dbReference type="NCBI Taxonomy" id="39947"/>
    <lineage>
        <taxon>Eukaryota</taxon>
        <taxon>Viridiplantae</taxon>
        <taxon>Streptophyta</taxon>
        <taxon>Embryophyta</taxon>
        <taxon>Tracheophyta</taxon>
        <taxon>Spermatophyta</taxon>
        <taxon>Magnoliopsida</taxon>
        <taxon>Liliopsida</taxon>
        <taxon>Poales</taxon>
        <taxon>Poaceae</taxon>
        <taxon>BOP clade</taxon>
        <taxon>Oryzoideae</taxon>
        <taxon>Oryzeae</taxon>
        <taxon>Oryzinae</taxon>
        <taxon>Oryza</taxon>
        <taxon>Oryza sativa</taxon>
    </lineage>
</organism>
<evidence type="ECO:0000256" key="1">
    <source>
        <dbReference type="SAM" id="Phobius"/>
    </source>
</evidence>
<protein>
    <submittedName>
        <fullName evidence="2">Uncharacterized protein</fullName>
    </submittedName>
</protein>
<feature type="transmembrane region" description="Helical" evidence="1">
    <location>
        <begin position="93"/>
        <end position="116"/>
    </location>
</feature>
<dbReference type="AlphaFoldDB" id="Q6Z6E2"/>